<protein>
    <submittedName>
        <fullName evidence="6">Bifunctional diguanylate cyclase/phosphodiesterase</fullName>
    </submittedName>
</protein>
<feature type="domain" description="PAC" evidence="3">
    <location>
        <begin position="377"/>
        <end position="427"/>
    </location>
</feature>
<feature type="domain" description="GGDEF" evidence="5">
    <location>
        <begin position="581"/>
        <end position="714"/>
    </location>
</feature>
<dbReference type="SMART" id="SM00052">
    <property type="entry name" value="EAL"/>
    <property type="match status" value="1"/>
</dbReference>
<dbReference type="SMART" id="SM00091">
    <property type="entry name" value="PAS"/>
    <property type="match status" value="3"/>
</dbReference>
<evidence type="ECO:0000313" key="7">
    <source>
        <dbReference type="Proteomes" id="UP000295517"/>
    </source>
</evidence>
<dbReference type="InterPro" id="IPR001610">
    <property type="entry name" value="PAC"/>
</dbReference>
<comment type="cofactor">
    <cofactor evidence="1">
        <name>Mg(2+)</name>
        <dbReference type="ChEBI" id="CHEBI:18420"/>
    </cofactor>
</comment>
<dbReference type="InterPro" id="IPR000014">
    <property type="entry name" value="PAS"/>
</dbReference>
<dbReference type="InterPro" id="IPR035965">
    <property type="entry name" value="PAS-like_dom_sf"/>
</dbReference>
<dbReference type="PROSITE" id="PS50883">
    <property type="entry name" value="EAL"/>
    <property type="match status" value="1"/>
</dbReference>
<dbReference type="InterPro" id="IPR043128">
    <property type="entry name" value="Rev_trsase/Diguanyl_cyclase"/>
</dbReference>
<dbReference type="PROSITE" id="PS50887">
    <property type="entry name" value="GGDEF"/>
    <property type="match status" value="1"/>
</dbReference>
<dbReference type="NCBIfam" id="TIGR00254">
    <property type="entry name" value="GGDEF"/>
    <property type="match status" value="1"/>
</dbReference>
<dbReference type="PROSITE" id="PS50112">
    <property type="entry name" value="PAS"/>
    <property type="match status" value="3"/>
</dbReference>
<dbReference type="EMBL" id="CP038254">
    <property type="protein sequence ID" value="QBR83882.1"/>
    <property type="molecule type" value="Genomic_DNA"/>
</dbReference>
<dbReference type="Proteomes" id="UP000295517">
    <property type="component" value="Chromosome"/>
</dbReference>
<evidence type="ECO:0000313" key="6">
    <source>
        <dbReference type="EMBL" id="QBR83882.1"/>
    </source>
</evidence>
<dbReference type="Gene3D" id="3.30.70.270">
    <property type="match status" value="1"/>
</dbReference>
<dbReference type="RefSeq" id="WP_135060193.1">
    <property type="nucleotide sequence ID" value="NZ_CP038254.1"/>
</dbReference>
<organism evidence="6 7">
    <name type="scientific">Legionella israelensis</name>
    <dbReference type="NCBI Taxonomy" id="454"/>
    <lineage>
        <taxon>Bacteria</taxon>
        <taxon>Pseudomonadati</taxon>
        <taxon>Pseudomonadota</taxon>
        <taxon>Gammaproteobacteria</taxon>
        <taxon>Legionellales</taxon>
        <taxon>Legionellaceae</taxon>
        <taxon>Legionella</taxon>
    </lineage>
</organism>
<reference evidence="6 7" key="1">
    <citation type="submission" date="2019-03" db="EMBL/GenBank/DDBJ databases">
        <title>Diverse conjugative elements silence natural transformation in Legionella species.</title>
        <authorList>
            <person name="Durieux I."/>
            <person name="Ginevra C."/>
            <person name="Attaiech L."/>
            <person name="Picq K."/>
            <person name="Juan P.A."/>
            <person name="Jarraud S."/>
            <person name="Charpentier X."/>
        </authorList>
    </citation>
    <scope>NUCLEOTIDE SEQUENCE [LARGE SCALE GENOMIC DNA]</scope>
    <source>
        <strain evidence="6 7">HL-0427-4011</strain>
    </source>
</reference>
<dbReference type="InterPro" id="IPR035919">
    <property type="entry name" value="EAL_sf"/>
</dbReference>
<dbReference type="InterPro" id="IPR001633">
    <property type="entry name" value="EAL_dom"/>
</dbReference>
<dbReference type="Pfam" id="PF00563">
    <property type="entry name" value="EAL"/>
    <property type="match status" value="1"/>
</dbReference>
<dbReference type="SMART" id="SM00267">
    <property type="entry name" value="GGDEF"/>
    <property type="match status" value="1"/>
</dbReference>
<proteinExistence type="predicted"/>
<dbReference type="SMART" id="SM00086">
    <property type="entry name" value="PAC"/>
    <property type="match status" value="3"/>
</dbReference>
<dbReference type="InterPro" id="IPR029787">
    <property type="entry name" value="Nucleotide_cyclase"/>
</dbReference>
<dbReference type="Gene3D" id="3.30.450.20">
    <property type="entry name" value="PAS domain"/>
    <property type="match status" value="3"/>
</dbReference>
<accession>A0AAX1EFR9</accession>
<dbReference type="GO" id="GO:0003824">
    <property type="term" value="F:catalytic activity"/>
    <property type="evidence" value="ECO:0007669"/>
    <property type="project" value="UniProtKB-ARBA"/>
</dbReference>
<dbReference type="PANTHER" id="PTHR44757">
    <property type="entry name" value="DIGUANYLATE CYCLASE DGCP"/>
    <property type="match status" value="1"/>
</dbReference>
<dbReference type="SUPFAM" id="SSF141868">
    <property type="entry name" value="EAL domain-like"/>
    <property type="match status" value="1"/>
</dbReference>
<dbReference type="Gene3D" id="3.20.20.450">
    <property type="entry name" value="EAL domain"/>
    <property type="match status" value="1"/>
</dbReference>
<name>A0AAX1EFR9_9GAMM</name>
<dbReference type="NCBIfam" id="TIGR00229">
    <property type="entry name" value="sensory_box"/>
    <property type="match status" value="3"/>
</dbReference>
<evidence type="ECO:0000256" key="1">
    <source>
        <dbReference type="ARBA" id="ARBA00001946"/>
    </source>
</evidence>
<dbReference type="FunFam" id="3.30.70.270:FF:000001">
    <property type="entry name" value="Diguanylate cyclase domain protein"/>
    <property type="match status" value="1"/>
</dbReference>
<dbReference type="AlphaFoldDB" id="A0AAX1EFR9"/>
<dbReference type="PROSITE" id="PS50113">
    <property type="entry name" value="PAC"/>
    <property type="match status" value="3"/>
</dbReference>
<feature type="domain" description="PAS" evidence="2">
    <location>
        <begin position="178"/>
        <end position="249"/>
    </location>
</feature>
<dbReference type="InterPro" id="IPR052155">
    <property type="entry name" value="Biofilm_reg_signaling"/>
</dbReference>
<evidence type="ECO:0000259" key="4">
    <source>
        <dbReference type="PROSITE" id="PS50883"/>
    </source>
</evidence>
<evidence type="ECO:0000259" key="5">
    <source>
        <dbReference type="PROSITE" id="PS50887"/>
    </source>
</evidence>
<dbReference type="CDD" id="cd01948">
    <property type="entry name" value="EAL"/>
    <property type="match status" value="1"/>
</dbReference>
<dbReference type="CDD" id="cd01949">
    <property type="entry name" value="GGDEF"/>
    <property type="match status" value="1"/>
</dbReference>
<evidence type="ECO:0000259" key="3">
    <source>
        <dbReference type="PROSITE" id="PS50113"/>
    </source>
</evidence>
<dbReference type="Pfam" id="PF13426">
    <property type="entry name" value="PAS_9"/>
    <property type="match status" value="3"/>
</dbReference>
<dbReference type="InterPro" id="IPR000700">
    <property type="entry name" value="PAS-assoc_C"/>
</dbReference>
<gene>
    <name evidence="6" type="ORF">E3983_05685</name>
</gene>
<feature type="domain" description="PAC" evidence="3">
    <location>
        <begin position="252"/>
        <end position="305"/>
    </location>
</feature>
<dbReference type="InterPro" id="IPR000160">
    <property type="entry name" value="GGDEF_dom"/>
</dbReference>
<dbReference type="SUPFAM" id="SSF55785">
    <property type="entry name" value="PYP-like sensor domain (PAS domain)"/>
    <property type="match status" value="3"/>
</dbReference>
<feature type="domain" description="EAL" evidence="4">
    <location>
        <begin position="723"/>
        <end position="977"/>
    </location>
</feature>
<feature type="domain" description="PAC" evidence="3">
    <location>
        <begin position="495"/>
        <end position="549"/>
    </location>
</feature>
<dbReference type="CDD" id="cd00130">
    <property type="entry name" value="PAS"/>
    <property type="match status" value="3"/>
</dbReference>
<evidence type="ECO:0000259" key="2">
    <source>
        <dbReference type="PROSITE" id="PS50112"/>
    </source>
</evidence>
<dbReference type="SUPFAM" id="SSF55073">
    <property type="entry name" value="Nucleotide cyclase"/>
    <property type="match status" value="1"/>
</dbReference>
<sequence>MYDKKNPANNESYATEQASSEVRFDQHLVEQNILHRLIFLNNNDQLNLKALCEQALLFILSHPFFSNCSAVIWHKKGSNIDVLAENDLQSRLESSLNDIQPPKNNRLILVKIQWDENLLSPHAKNRLDIFFNLSETCFFCCSIWVNYSQNIINTAYSFLNSFFGVFDLLLERLKTLKENRLLNTILEKTSESIEITDQNAIIQYVNPAFEYITQYSAKEAIGNSVASLLRVKEASPVFFDDIRKQLDSGKTWKGEIRSRKKDGSLWIAQATIVPLVDEETHKITHHIAIKQDISEEIKRIHQLKINEQRYKNIMNAASDAIFVNDINGVILEANEAACCSLGYTHEEIKRLRVWDIEIGVTLEQMNEMWDNLPDEPLTLEGIHRRKDGSTFPVEVRVGIFNTLYQKLVIAIARDISERKKAENKIRHLALAIEQSPVLILITDTLGTIEYASGKLTELTGYTSDEIIGKKADVLKSGMTHKNVYRKLWNTLLLGKEWRGELLNKNKIGDLFWVSAIISPLRNNSGTITHYLAIMEDITQQKSYEEMLKHQATYDTMTNLPNRITGHTKLEQSILSAKNNKSKLAILFIDLDEFKPINDSFGHAIGDLLLQQLSSRILNCVRRADTVARLGGDEFMIILDNIQHPKDAEGIAKKCLKSCSEPFVIEANQLSVTASIGIAIYPDHGKDAKQLMRHADTAMYKAKADGKNNLQIYNNKMADMVINETHLKYELQNAIQKNELCLHYQPVIEVNNHTVIAAEALLRWHNHHLGYISPIQLIPLAEETDLIMPLGNWILETACRHAKSWQKAGKPVKIAVNISYLQLKHPSFITQIKQVLNRTQLNAEDLILEIAESSLIDNSPQILKQLKKLNEMKVNCTIDDFCIGYSSLSYIRSYPFKGLKIDRSYIQSLQQTSKNDFSLIHSIVSMSRQLKLKVIAKGVETLEQYQLIRDLNCDLVQGYYVSKALNDTQFLKWLKINK</sequence>
<feature type="domain" description="PAS" evidence="2">
    <location>
        <begin position="424"/>
        <end position="469"/>
    </location>
</feature>
<feature type="domain" description="PAS" evidence="2">
    <location>
        <begin position="306"/>
        <end position="348"/>
    </location>
</feature>
<dbReference type="Pfam" id="PF00990">
    <property type="entry name" value="GGDEF"/>
    <property type="match status" value="1"/>
</dbReference>
<dbReference type="PANTHER" id="PTHR44757:SF2">
    <property type="entry name" value="BIOFILM ARCHITECTURE MAINTENANCE PROTEIN MBAA"/>
    <property type="match status" value="1"/>
</dbReference>